<dbReference type="InterPro" id="IPR027417">
    <property type="entry name" value="P-loop_NTPase"/>
</dbReference>
<sequence>MKKRMLYGIVGPTASGKTGVAIALAQSVDGEVVSCDSMQIYQGMDILSAKPTAQERAAAAHHMISLLPPSEKCTAARFRDMALPVLEDLFVRGKQPILCGGTGLYVDAITRPRSFALEGNEELRARLMGMERVKLHKWLREIDPQSAARLHENDVRRVVRALEIYLLTGRTMTEIAQEDAQRDAPFDARLFALDWPRDVLYARIDRRVDEMVATGMIEEVRALMQDSAMHPTALQALGYKEILAALRGEISLEEALARVKQGSRNYAKRQLTWFRRDARVQWIAAQGKSAAEIAEEIRRRAESAENA</sequence>
<evidence type="ECO:0000313" key="15">
    <source>
        <dbReference type="Proteomes" id="UP000824140"/>
    </source>
</evidence>
<comment type="function">
    <text evidence="2 10 12">Catalyzes the transfer of a dimethylallyl group onto the adenine at position 37 in tRNAs that read codons beginning with uridine, leading to the formation of N6-(dimethylallyl)adenosine (i(6)A).</text>
</comment>
<dbReference type="NCBIfam" id="TIGR00174">
    <property type="entry name" value="miaA"/>
    <property type="match status" value="1"/>
</dbReference>
<keyword evidence="8 10" id="KW-0460">Magnesium</keyword>
<keyword evidence="5 10" id="KW-0819">tRNA processing</keyword>
<evidence type="ECO:0000256" key="11">
    <source>
        <dbReference type="RuleBase" id="RU003783"/>
    </source>
</evidence>
<dbReference type="Gene3D" id="1.10.20.140">
    <property type="match status" value="1"/>
</dbReference>
<feature type="site" description="Interaction with substrate tRNA" evidence="10">
    <location>
        <position position="102"/>
    </location>
</feature>
<feature type="binding site" evidence="10">
    <location>
        <begin position="13"/>
        <end position="18"/>
    </location>
    <ligand>
        <name>substrate</name>
    </ligand>
</feature>
<dbReference type="Gene3D" id="3.40.50.300">
    <property type="entry name" value="P-loop containing nucleotide triphosphate hydrolases"/>
    <property type="match status" value="1"/>
</dbReference>
<name>A0A9D1G061_9FIRM</name>
<evidence type="ECO:0000256" key="13">
    <source>
        <dbReference type="RuleBase" id="RU003785"/>
    </source>
</evidence>
<dbReference type="AlphaFoldDB" id="A0A9D1G061"/>
<dbReference type="Pfam" id="PF01715">
    <property type="entry name" value="IPPT"/>
    <property type="match status" value="1"/>
</dbReference>
<evidence type="ECO:0000256" key="7">
    <source>
        <dbReference type="ARBA" id="ARBA00022840"/>
    </source>
</evidence>
<comment type="subunit">
    <text evidence="10">Monomer.</text>
</comment>
<keyword evidence="7 10" id="KW-0067">ATP-binding</keyword>
<evidence type="ECO:0000256" key="12">
    <source>
        <dbReference type="RuleBase" id="RU003784"/>
    </source>
</evidence>
<organism evidence="14 15">
    <name type="scientific">Candidatus Alectryocaccomicrobium excrementavium</name>
    <dbReference type="NCBI Taxonomy" id="2840668"/>
    <lineage>
        <taxon>Bacteria</taxon>
        <taxon>Bacillati</taxon>
        <taxon>Bacillota</taxon>
        <taxon>Clostridia</taxon>
        <taxon>Candidatus Alectryocaccomicrobium</taxon>
    </lineage>
</organism>
<evidence type="ECO:0000256" key="3">
    <source>
        <dbReference type="ARBA" id="ARBA00005842"/>
    </source>
</evidence>
<accession>A0A9D1G061</accession>
<evidence type="ECO:0000256" key="4">
    <source>
        <dbReference type="ARBA" id="ARBA00022679"/>
    </source>
</evidence>
<dbReference type="HAMAP" id="MF_00185">
    <property type="entry name" value="IPP_trans"/>
    <property type="match status" value="1"/>
</dbReference>
<proteinExistence type="inferred from homology"/>
<dbReference type="PANTHER" id="PTHR11088">
    <property type="entry name" value="TRNA DIMETHYLALLYLTRANSFERASE"/>
    <property type="match status" value="1"/>
</dbReference>
<reference evidence="14" key="2">
    <citation type="journal article" date="2021" name="PeerJ">
        <title>Extensive microbial diversity within the chicken gut microbiome revealed by metagenomics and culture.</title>
        <authorList>
            <person name="Gilroy R."/>
            <person name="Ravi A."/>
            <person name="Getino M."/>
            <person name="Pursley I."/>
            <person name="Horton D.L."/>
            <person name="Alikhan N.F."/>
            <person name="Baker D."/>
            <person name="Gharbi K."/>
            <person name="Hall N."/>
            <person name="Watson M."/>
            <person name="Adriaenssens E.M."/>
            <person name="Foster-Nyarko E."/>
            <person name="Jarju S."/>
            <person name="Secka A."/>
            <person name="Antonio M."/>
            <person name="Oren A."/>
            <person name="Chaudhuri R.R."/>
            <person name="La Ragione R."/>
            <person name="Hildebrand F."/>
            <person name="Pallen M.J."/>
        </authorList>
    </citation>
    <scope>NUCLEOTIDE SEQUENCE</scope>
    <source>
        <strain evidence="14">13766</strain>
    </source>
</reference>
<dbReference type="SUPFAM" id="SSF52540">
    <property type="entry name" value="P-loop containing nucleoside triphosphate hydrolases"/>
    <property type="match status" value="2"/>
</dbReference>
<comment type="caution">
    <text evidence="14">The sequence shown here is derived from an EMBL/GenBank/DDBJ whole genome shotgun (WGS) entry which is preliminary data.</text>
</comment>
<dbReference type="InterPro" id="IPR018022">
    <property type="entry name" value="IPT"/>
</dbReference>
<evidence type="ECO:0000256" key="10">
    <source>
        <dbReference type="HAMAP-Rule" id="MF_00185"/>
    </source>
</evidence>
<evidence type="ECO:0000256" key="9">
    <source>
        <dbReference type="ARBA" id="ARBA00049563"/>
    </source>
</evidence>
<evidence type="ECO:0000256" key="2">
    <source>
        <dbReference type="ARBA" id="ARBA00003213"/>
    </source>
</evidence>
<dbReference type="EC" id="2.5.1.75" evidence="10"/>
<comment type="cofactor">
    <cofactor evidence="1 10">
        <name>Mg(2+)</name>
        <dbReference type="ChEBI" id="CHEBI:18420"/>
    </cofactor>
</comment>
<evidence type="ECO:0000313" key="14">
    <source>
        <dbReference type="EMBL" id="HIS92649.1"/>
    </source>
</evidence>
<keyword evidence="4 10" id="KW-0808">Transferase</keyword>
<evidence type="ECO:0000256" key="6">
    <source>
        <dbReference type="ARBA" id="ARBA00022741"/>
    </source>
</evidence>
<comment type="catalytic activity">
    <reaction evidence="9 10 11">
        <text>adenosine(37) in tRNA + dimethylallyl diphosphate = N(6)-dimethylallyladenosine(37) in tRNA + diphosphate</text>
        <dbReference type="Rhea" id="RHEA:26482"/>
        <dbReference type="Rhea" id="RHEA-COMP:10162"/>
        <dbReference type="Rhea" id="RHEA-COMP:10375"/>
        <dbReference type="ChEBI" id="CHEBI:33019"/>
        <dbReference type="ChEBI" id="CHEBI:57623"/>
        <dbReference type="ChEBI" id="CHEBI:74411"/>
        <dbReference type="ChEBI" id="CHEBI:74415"/>
        <dbReference type="EC" id="2.5.1.75"/>
    </reaction>
</comment>
<feature type="binding site" evidence="10">
    <location>
        <begin position="11"/>
        <end position="18"/>
    </location>
    <ligand>
        <name>ATP</name>
        <dbReference type="ChEBI" id="CHEBI:30616"/>
    </ligand>
</feature>
<keyword evidence="6 10" id="KW-0547">Nucleotide-binding</keyword>
<comment type="similarity">
    <text evidence="3 10 13">Belongs to the IPP transferase family.</text>
</comment>
<dbReference type="GO" id="GO:0005524">
    <property type="term" value="F:ATP binding"/>
    <property type="evidence" value="ECO:0007669"/>
    <property type="project" value="UniProtKB-UniRule"/>
</dbReference>
<dbReference type="PANTHER" id="PTHR11088:SF60">
    <property type="entry name" value="TRNA DIMETHYLALLYLTRANSFERASE"/>
    <property type="match status" value="1"/>
</dbReference>
<dbReference type="GO" id="GO:0006400">
    <property type="term" value="P:tRNA modification"/>
    <property type="evidence" value="ECO:0007669"/>
    <property type="project" value="TreeGrafter"/>
</dbReference>
<feature type="region of interest" description="Interaction with substrate tRNA" evidence="10">
    <location>
        <begin position="36"/>
        <end position="39"/>
    </location>
</feature>
<evidence type="ECO:0000256" key="8">
    <source>
        <dbReference type="ARBA" id="ARBA00022842"/>
    </source>
</evidence>
<dbReference type="GO" id="GO:0052381">
    <property type="term" value="F:tRNA dimethylallyltransferase activity"/>
    <property type="evidence" value="ECO:0007669"/>
    <property type="project" value="UniProtKB-UniRule"/>
</dbReference>
<comment type="caution">
    <text evidence="10">Lacks conserved residue(s) required for the propagation of feature annotation.</text>
</comment>
<gene>
    <name evidence="10 14" type="primary">miaA</name>
    <name evidence="14" type="ORF">IAA84_06475</name>
</gene>
<dbReference type="InterPro" id="IPR039657">
    <property type="entry name" value="Dimethylallyltransferase"/>
</dbReference>
<dbReference type="Proteomes" id="UP000824140">
    <property type="component" value="Unassembled WGS sequence"/>
</dbReference>
<dbReference type="EMBL" id="DVJN01000127">
    <property type="protein sequence ID" value="HIS92649.1"/>
    <property type="molecule type" value="Genomic_DNA"/>
</dbReference>
<evidence type="ECO:0000256" key="1">
    <source>
        <dbReference type="ARBA" id="ARBA00001946"/>
    </source>
</evidence>
<feature type="site" description="Interaction with substrate tRNA" evidence="10">
    <location>
        <position position="124"/>
    </location>
</feature>
<reference evidence="14" key="1">
    <citation type="submission" date="2020-10" db="EMBL/GenBank/DDBJ databases">
        <authorList>
            <person name="Gilroy R."/>
        </authorList>
    </citation>
    <scope>NUCLEOTIDE SEQUENCE</scope>
    <source>
        <strain evidence="14">13766</strain>
    </source>
</reference>
<evidence type="ECO:0000256" key="5">
    <source>
        <dbReference type="ARBA" id="ARBA00022694"/>
    </source>
</evidence>
<protein>
    <recommendedName>
        <fullName evidence="10">tRNA dimethylallyltransferase</fullName>
        <ecNumber evidence="10">2.5.1.75</ecNumber>
    </recommendedName>
    <alternativeName>
        <fullName evidence="10">Dimethylallyl diphosphate:tRNA dimethylallyltransferase</fullName>
        <shortName evidence="10">DMAPP:tRNA dimethylallyltransferase</shortName>
        <shortName evidence="10">DMATase</shortName>
    </alternativeName>
    <alternativeName>
        <fullName evidence="10">Isopentenyl-diphosphate:tRNA isopentenyltransferase</fullName>
        <shortName evidence="10">IPP transferase</shortName>
        <shortName evidence="10">IPPT</shortName>
        <shortName evidence="10">IPTase</shortName>
    </alternativeName>
</protein>